<dbReference type="InterPro" id="IPR036291">
    <property type="entry name" value="NAD(P)-bd_dom_sf"/>
</dbReference>
<sequence>MAHVELQKPLGLKSQASWNLDHVLQGTELDFFVLLSSVAGIGGSRSQSNHNAANAFEDTLARLRVSEGLPGASIDLGVVVSASSTLGIRSIITDETSCSHL</sequence>
<dbReference type="Pfam" id="PF08659">
    <property type="entry name" value="KR"/>
    <property type="match status" value="1"/>
</dbReference>
<dbReference type="Gene3D" id="3.40.50.720">
    <property type="entry name" value="NAD(P)-binding Rossmann-like Domain"/>
    <property type="match status" value="1"/>
</dbReference>
<gene>
    <name evidence="2" type="ORF">BJY01DRAFT_254262</name>
</gene>
<dbReference type="Proteomes" id="UP001610446">
    <property type="component" value="Unassembled WGS sequence"/>
</dbReference>
<dbReference type="InterPro" id="IPR013968">
    <property type="entry name" value="PKS_KR"/>
</dbReference>
<organism evidence="2 3">
    <name type="scientific">Aspergillus pseudoustus</name>
    <dbReference type="NCBI Taxonomy" id="1810923"/>
    <lineage>
        <taxon>Eukaryota</taxon>
        <taxon>Fungi</taxon>
        <taxon>Dikarya</taxon>
        <taxon>Ascomycota</taxon>
        <taxon>Pezizomycotina</taxon>
        <taxon>Eurotiomycetes</taxon>
        <taxon>Eurotiomycetidae</taxon>
        <taxon>Eurotiales</taxon>
        <taxon>Aspergillaceae</taxon>
        <taxon>Aspergillus</taxon>
        <taxon>Aspergillus subgen. Nidulantes</taxon>
    </lineage>
</organism>
<dbReference type="PANTHER" id="PTHR43775">
    <property type="entry name" value="FATTY ACID SYNTHASE"/>
    <property type="match status" value="1"/>
</dbReference>
<dbReference type="SUPFAM" id="SSF51735">
    <property type="entry name" value="NAD(P)-binding Rossmann-fold domains"/>
    <property type="match status" value="1"/>
</dbReference>
<comment type="caution">
    <text evidence="2">The sequence shown here is derived from an EMBL/GenBank/DDBJ whole genome shotgun (WGS) entry which is preliminary data.</text>
</comment>
<feature type="domain" description="Ketoreductase (KR)" evidence="1">
    <location>
        <begin position="5"/>
        <end position="79"/>
    </location>
</feature>
<evidence type="ECO:0000313" key="2">
    <source>
        <dbReference type="EMBL" id="KAL2831363.1"/>
    </source>
</evidence>
<protein>
    <submittedName>
        <fullName evidence="2">KR domain-containing protein</fullName>
    </submittedName>
</protein>
<proteinExistence type="predicted"/>
<dbReference type="InterPro" id="IPR050091">
    <property type="entry name" value="PKS_NRPS_Biosynth_Enz"/>
</dbReference>
<accession>A0ABR4IUC9</accession>
<reference evidence="2 3" key="1">
    <citation type="submission" date="2024-07" db="EMBL/GenBank/DDBJ databases">
        <title>Section-level genome sequencing and comparative genomics of Aspergillus sections Usti and Cavernicolus.</title>
        <authorList>
            <consortium name="Lawrence Berkeley National Laboratory"/>
            <person name="Nybo J.L."/>
            <person name="Vesth T.C."/>
            <person name="Theobald S."/>
            <person name="Frisvad J.C."/>
            <person name="Larsen T.O."/>
            <person name="Kjaerboelling I."/>
            <person name="Rothschild-Mancinelli K."/>
            <person name="Lyhne E.K."/>
            <person name="Kogle M.E."/>
            <person name="Barry K."/>
            <person name="Clum A."/>
            <person name="Na H."/>
            <person name="Ledsgaard L."/>
            <person name="Lin J."/>
            <person name="Lipzen A."/>
            <person name="Kuo A."/>
            <person name="Riley R."/>
            <person name="Mondo S."/>
            <person name="Labutti K."/>
            <person name="Haridas S."/>
            <person name="Pangalinan J."/>
            <person name="Salamov A.A."/>
            <person name="Simmons B.A."/>
            <person name="Magnuson J.K."/>
            <person name="Chen J."/>
            <person name="Drula E."/>
            <person name="Henrissat B."/>
            <person name="Wiebenga A."/>
            <person name="Lubbers R.J."/>
            <person name="Gomes A.C."/>
            <person name="Makela M.R."/>
            <person name="Stajich J."/>
            <person name="Grigoriev I.V."/>
            <person name="Mortensen U.H."/>
            <person name="De Vries R.P."/>
            <person name="Baker S.E."/>
            <person name="Andersen M.R."/>
        </authorList>
    </citation>
    <scope>NUCLEOTIDE SEQUENCE [LARGE SCALE GENOMIC DNA]</scope>
    <source>
        <strain evidence="2 3">CBS 123904</strain>
    </source>
</reference>
<keyword evidence="3" id="KW-1185">Reference proteome</keyword>
<dbReference type="PANTHER" id="PTHR43775:SF29">
    <property type="entry name" value="ASPERFURANONE POLYKETIDE SYNTHASE AFOG-RELATED"/>
    <property type="match status" value="1"/>
</dbReference>
<name>A0ABR4IUC9_9EURO</name>
<evidence type="ECO:0000259" key="1">
    <source>
        <dbReference type="Pfam" id="PF08659"/>
    </source>
</evidence>
<evidence type="ECO:0000313" key="3">
    <source>
        <dbReference type="Proteomes" id="UP001610446"/>
    </source>
</evidence>
<dbReference type="EMBL" id="JBFXLU010000283">
    <property type="protein sequence ID" value="KAL2831363.1"/>
    <property type="molecule type" value="Genomic_DNA"/>
</dbReference>